<dbReference type="Gene3D" id="2.130.10.10">
    <property type="entry name" value="YVTN repeat-like/Quinoprotein amine dehydrogenase"/>
    <property type="match status" value="2"/>
</dbReference>
<dbReference type="OrthoDB" id="364224at2759"/>
<feature type="region of interest" description="Disordered" evidence="12">
    <location>
        <begin position="36"/>
        <end position="70"/>
    </location>
</feature>
<dbReference type="GO" id="GO:0032008">
    <property type="term" value="P:positive regulation of TOR signaling"/>
    <property type="evidence" value="ECO:0007669"/>
    <property type="project" value="TreeGrafter"/>
</dbReference>
<keyword evidence="8" id="KW-0811">Translocation</keyword>
<evidence type="ECO:0000256" key="4">
    <source>
        <dbReference type="ARBA" id="ARBA00022574"/>
    </source>
</evidence>
<dbReference type="PANTHER" id="PTHR11024:SF2">
    <property type="entry name" value="PROTEIN SEC13 HOMOLOG"/>
    <property type="match status" value="1"/>
</dbReference>
<comment type="subcellular location">
    <subcellularLocation>
        <location evidence="1">Nucleus</location>
        <location evidence="1">Nuclear pore complex</location>
    </subcellularLocation>
</comment>
<dbReference type="InterPro" id="IPR037363">
    <property type="entry name" value="Sec13/Seh1_fam"/>
</dbReference>
<dbReference type="SUPFAM" id="SSF50978">
    <property type="entry name" value="WD40 repeat-like"/>
    <property type="match status" value="1"/>
</dbReference>
<accession>A0A8H8A036</accession>
<evidence type="ECO:0000313" key="13">
    <source>
        <dbReference type="EMBL" id="KAG5462673.1"/>
    </source>
</evidence>
<evidence type="ECO:0000256" key="9">
    <source>
        <dbReference type="ARBA" id="ARBA00023132"/>
    </source>
</evidence>
<dbReference type="Pfam" id="PF00400">
    <property type="entry name" value="WD40"/>
    <property type="match status" value="3"/>
</dbReference>
<dbReference type="InterPro" id="IPR001680">
    <property type="entry name" value="WD40_rpt"/>
</dbReference>
<evidence type="ECO:0000256" key="8">
    <source>
        <dbReference type="ARBA" id="ARBA00023010"/>
    </source>
</evidence>
<dbReference type="EMBL" id="JAEFCI010001792">
    <property type="protein sequence ID" value="KAG5462673.1"/>
    <property type="molecule type" value="Genomic_DNA"/>
</dbReference>
<name>A0A8H8A036_9FUNG</name>
<dbReference type="GO" id="GO:0032527">
    <property type="term" value="P:protein exit from endoplasmic reticulum"/>
    <property type="evidence" value="ECO:0007669"/>
    <property type="project" value="TreeGrafter"/>
</dbReference>
<feature type="compositionally biased region" description="Low complexity" evidence="12">
    <location>
        <begin position="40"/>
        <end position="50"/>
    </location>
</feature>
<dbReference type="PANTHER" id="PTHR11024">
    <property type="entry name" value="NUCLEAR PORE COMPLEX PROTEIN SEC13 / SEH1 FAMILY MEMBER"/>
    <property type="match status" value="1"/>
</dbReference>
<dbReference type="GO" id="GO:0030127">
    <property type="term" value="C:COPII vesicle coat"/>
    <property type="evidence" value="ECO:0007669"/>
    <property type="project" value="TreeGrafter"/>
</dbReference>
<keyword evidence="5" id="KW-0677">Repeat</keyword>
<dbReference type="GO" id="GO:0005198">
    <property type="term" value="F:structural molecule activity"/>
    <property type="evidence" value="ECO:0007669"/>
    <property type="project" value="InterPro"/>
</dbReference>
<evidence type="ECO:0000256" key="10">
    <source>
        <dbReference type="ARBA" id="ARBA00023242"/>
    </source>
</evidence>
<keyword evidence="6" id="KW-0509">mRNA transport</keyword>
<keyword evidence="7" id="KW-0653">Protein transport</keyword>
<dbReference type="AlphaFoldDB" id="A0A8H8A036"/>
<dbReference type="InterPro" id="IPR015943">
    <property type="entry name" value="WD40/YVTN_repeat-like_dom_sf"/>
</dbReference>
<evidence type="ECO:0000256" key="5">
    <source>
        <dbReference type="ARBA" id="ARBA00022737"/>
    </source>
</evidence>
<dbReference type="GO" id="GO:0090114">
    <property type="term" value="P:COPII-coated vesicle budding"/>
    <property type="evidence" value="ECO:0007669"/>
    <property type="project" value="TreeGrafter"/>
</dbReference>
<keyword evidence="4 11" id="KW-0853">WD repeat</keyword>
<dbReference type="GO" id="GO:0051028">
    <property type="term" value="P:mRNA transport"/>
    <property type="evidence" value="ECO:0007669"/>
    <property type="project" value="UniProtKB-KW"/>
</dbReference>
<dbReference type="InterPro" id="IPR036322">
    <property type="entry name" value="WD40_repeat_dom_sf"/>
</dbReference>
<keyword evidence="3" id="KW-0813">Transport</keyword>
<keyword evidence="10" id="KW-0539">Nucleus</keyword>
<dbReference type="PROSITE" id="PS50082">
    <property type="entry name" value="WD_REPEATS_2"/>
    <property type="match status" value="1"/>
</dbReference>
<evidence type="ECO:0000256" key="6">
    <source>
        <dbReference type="ARBA" id="ARBA00022816"/>
    </source>
</evidence>
<reference evidence="13 14" key="1">
    <citation type="journal article" name="Sci. Rep.">
        <title>Genome-scale phylogenetic analyses confirm Olpidium as the closest living zoosporic fungus to the non-flagellated, terrestrial fungi.</title>
        <authorList>
            <person name="Chang Y."/>
            <person name="Rochon D."/>
            <person name="Sekimoto S."/>
            <person name="Wang Y."/>
            <person name="Chovatia M."/>
            <person name="Sandor L."/>
            <person name="Salamov A."/>
            <person name="Grigoriev I.V."/>
            <person name="Stajich J.E."/>
            <person name="Spatafora J.W."/>
        </authorList>
    </citation>
    <scope>NUCLEOTIDE SEQUENCE [LARGE SCALE GENOMIC DNA]</scope>
    <source>
        <strain evidence="13">S191</strain>
    </source>
</reference>
<sequence>MVGAVVACWRRETAIMTAKKKPLCCELSNVLSTHARRSTRSLSSTPSMRTCCDRGRAPGSPTATAHAPRVSSLSPRAGPFFQHDAQLDYYGKKLATCSSDRTIRVFAVDGDTHSQLDQLKGHEGPVWQVSWAHPRFGVILASCSYDGRVIIWKQDGEKFVNIKEHNVHTASGVASLPPHLSDLIVTFLHLHSSELDPVGASRVWTTPGVRVVRREGFDPELQRTLVPDDDGTWDTQIFDAHAIGCNAVTWAPAAGPGSLLQASPAPPTGSLRLATGGCDNAVKIWSWNEDTKKWAEDDVLEGHADWVRDLAWAPSIGLPKSYLASCSQEQPRGPWLKKPLTEKFADAVWRVSWSLAGNILAVSCGDNKVTLWKENLLGEWECMSELDDSNEQ</sequence>
<evidence type="ECO:0000256" key="2">
    <source>
        <dbReference type="ARBA" id="ARBA00010102"/>
    </source>
</evidence>
<dbReference type="Proteomes" id="UP000673691">
    <property type="component" value="Unassembled WGS sequence"/>
</dbReference>
<gene>
    <name evidence="13" type="ORF">BJ554DRAFT_4113</name>
</gene>
<evidence type="ECO:0000256" key="3">
    <source>
        <dbReference type="ARBA" id="ARBA00022448"/>
    </source>
</evidence>
<proteinExistence type="inferred from homology"/>
<comment type="caution">
    <text evidence="13">The sequence shown here is derived from an EMBL/GenBank/DDBJ whole genome shotgun (WGS) entry which is preliminary data.</text>
</comment>
<evidence type="ECO:0000256" key="1">
    <source>
        <dbReference type="ARBA" id="ARBA00004567"/>
    </source>
</evidence>
<feature type="repeat" description="WD" evidence="11">
    <location>
        <begin position="119"/>
        <end position="153"/>
    </location>
</feature>
<protein>
    <submittedName>
        <fullName evidence="13">WD40-repeat-containing domain protein</fullName>
    </submittedName>
</protein>
<comment type="similarity">
    <text evidence="2">Belongs to the WD repeat SEC13 family.</text>
</comment>
<dbReference type="GO" id="GO:0031080">
    <property type="term" value="C:nuclear pore outer ring"/>
    <property type="evidence" value="ECO:0007669"/>
    <property type="project" value="TreeGrafter"/>
</dbReference>
<evidence type="ECO:0000313" key="14">
    <source>
        <dbReference type="Proteomes" id="UP000673691"/>
    </source>
</evidence>
<evidence type="ECO:0000256" key="11">
    <source>
        <dbReference type="PROSITE-ProRule" id="PRU00221"/>
    </source>
</evidence>
<evidence type="ECO:0000256" key="7">
    <source>
        <dbReference type="ARBA" id="ARBA00022927"/>
    </source>
</evidence>
<evidence type="ECO:0000256" key="12">
    <source>
        <dbReference type="SAM" id="MobiDB-lite"/>
    </source>
</evidence>
<keyword evidence="9" id="KW-0906">Nuclear pore complex</keyword>
<dbReference type="SMART" id="SM00320">
    <property type="entry name" value="WD40"/>
    <property type="match status" value="4"/>
</dbReference>
<keyword evidence="14" id="KW-1185">Reference proteome</keyword>
<dbReference type="GO" id="GO:0006606">
    <property type="term" value="P:protein import into nucleus"/>
    <property type="evidence" value="ECO:0007669"/>
    <property type="project" value="TreeGrafter"/>
</dbReference>
<organism evidence="13 14">
    <name type="scientific">Olpidium bornovanus</name>
    <dbReference type="NCBI Taxonomy" id="278681"/>
    <lineage>
        <taxon>Eukaryota</taxon>
        <taxon>Fungi</taxon>
        <taxon>Fungi incertae sedis</taxon>
        <taxon>Olpidiomycota</taxon>
        <taxon>Olpidiomycotina</taxon>
        <taxon>Olpidiomycetes</taxon>
        <taxon>Olpidiales</taxon>
        <taxon>Olpidiaceae</taxon>
        <taxon>Olpidium</taxon>
    </lineage>
</organism>